<protein>
    <submittedName>
        <fullName evidence="3">PEP-CTERM sorting domain-containing protein</fullName>
    </submittedName>
</protein>
<reference evidence="3 4" key="1">
    <citation type="submission" date="2023-02" db="EMBL/GenBank/DDBJ databases">
        <title>Gemone sequence of Telluria chitinolytica ACM 3522T.</title>
        <authorList>
            <person name="Frediansyah A."/>
            <person name="Miess H."/>
            <person name="Gross H."/>
        </authorList>
    </citation>
    <scope>NUCLEOTIDE SEQUENCE [LARGE SCALE GENOMIC DNA]</scope>
    <source>
        <strain evidence="3 4">ACM 3522</strain>
    </source>
</reference>
<feature type="chain" id="PRO_5047509763" evidence="1">
    <location>
        <begin position="23"/>
        <end position="371"/>
    </location>
</feature>
<evidence type="ECO:0000259" key="2">
    <source>
        <dbReference type="Pfam" id="PF07589"/>
    </source>
</evidence>
<dbReference type="InterPro" id="IPR013424">
    <property type="entry name" value="Ice-binding_C"/>
</dbReference>
<evidence type="ECO:0000256" key="1">
    <source>
        <dbReference type="SAM" id="SignalP"/>
    </source>
</evidence>
<proteinExistence type="predicted"/>
<evidence type="ECO:0000313" key="4">
    <source>
        <dbReference type="Proteomes" id="UP001216510"/>
    </source>
</evidence>
<dbReference type="EMBL" id="CP119083">
    <property type="protein sequence ID" value="WEF34739.1"/>
    <property type="molecule type" value="Genomic_DNA"/>
</dbReference>
<dbReference type="Pfam" id="PF07589">
    <property type="entry name" value="PEP-CTERM"/>
    <property type="match status" value="1"/>
</dbReference>
<dbReference type="NCBIfam" id="TIGR02913">
    <property type="entry name" value="HAF_rpt"/>
    <property type="match status" value="1"/>
</dbReference>
<evidence type="ECO:0000313" key="3">
    <source>
        <dbReference type="EMBL" id="WEF34739.1"/>
    </source>
</evidence>
<dbReference type="NCBIfam" id="TIGR02595">
    <property type="entry name" value="PEP_CTERM"/>
    <property type="match status" value="1"/>
</dbReference>
<name>A0ABY8BFQ8_9BURK</name>
<organism evidence="3 4">
    <name type="scientific">Pseudoduganella chitinolytica</name>
    <dbReference type="NCBI Taxonomy" id="34070"/>
    <lineage>
        <taxon>Bacteria</taxon>
        <taxon>Pseudomonadati</taxon>
        <taxon>Pseudomonadota</taxon>
        <taxon>Betaproteobacteria</taxon>
        <taxon>Burkholderiales</taxon>
        <taxon>Oxalobacteraceae</taxon>
        <taxon>Telluria group</taxon>
        <taxon>Pseudoduganella</taxon>
    </lineage>
</organism>
<keyword evidence="1" id="KW-0732">Signal</keyword>
<feature type="signal peptide" evidence="1">
    <location>
        <begin position="1"/>
        <end position="22"/>
    </location>
</feature>
<dbReference type="RefSeq" id="WP_277417411.1">
    <property type="nucleotide sequence ID" value="NZ_CP119083.1"/>
</dbReference>
<keyword evidence="4" id="KW-1185">Reference proteome</keyword>
<sequence length="371" mass="38587">MTMKPLCALLLGLGLSCANAQAGSRYTINDLSFLTPGDRFVRWEGINEAGDLVGQGGAGVLTYIGGTLAADASYGGVEQATIGNNGTVLFNAPEPMAASYVYKAYTIKNGVTTQLPLTSPDGLNYVTAINNAGVTVGGAADGVHCGESGSCDGTHRAAIFGAGAPTVLGTLPGHAESMATAINNRGAIVGWSGNSAWGGASFIYQNGTMRNLNVGTESTVPVAINDAGQIAGTYWRGVEGYGSWVMRNGAVEYFGLDHEHTSVVDLNNAGQLIGNSGAIPSERAWIREGGQLTMLDELLHDDGWSVLQVYALNDKGQIVAQVRRPDGQQVFAVLTPDEPPVLLPVPEPGSYAMLAAGLGVMAVWRRRRATA</sequence>
<dbReference type="Proteomes" id="UP001216510">
    <property type="component" value="Chromosome"/>
</dbReference>
<gene>
    <name evidence="3" type="ORF">PX653_08245</name>
</gene>
<dbReference type="PROSITE" id="PS51257">
    <property type="entry name" value="PROKAR_LIPOPROTEIN"/>
    <property type="match status" value="1"/>
</dbReference>
<accession>A0ABY8BFQ8</accession>
<dbReference type="InterPro" id="IPR014262">
    <property type="entry name" value="HAF_rpt"/>
</dbReference>
<feature type="domain" description="Ice-binding protein C-terminal" evidence="2">
    <location>
        <begin position="344"/>
        <end position="367"/>
    </location>
</feature>